<reference evidence="1 2" key="1">
    <citation type="journal article" date="2020" name="Microorganisms">
        <title>Osmotic Adaptation and Compatible Solute Biosynthesis of Phototrophic Bacteria as Revealed from Genome Analyses.</title>
        <authorList>
            <person name="Imhoff J.F."/>
            <person name="Rahn T."/>
            <person name="Kunzel S."/>
            <person name="Keller A."/>
            <person name="Neulinger S.C."/>
        </authorList>
    </citation>
    <scope>NUCLEOTIDE SEQUENCE [LARGE SCALE GENOMIC DNA]</scope>
    <source>
        <strain evidence="1 2">DSM 25653</strain>
    </source>
</reference>
<dbReference type="Pfam" id="PF06296">
    <property type="entry name" value="RelE"/>
    <property type="match status" value="1"/>
</dbReference>
<dbReference type="InterPro" id="IPR009387">
    <property type="entry name" value="HigB-2"/>
</dbReference>
<evidence type="ECO:0000313" key="1">
    <source>
        <dbReference type="EMBL" id="MBK1617961.1"/>
    </source>
</evidence>
<protein>
    <recommendedName>
        <fullName evidence="3">Type II toxin-antitoxin system RelE/ParE family toxin</fullName>
    </recommendedName>
</protein>
<evidence type="ECO:0000313" key="2">
    <source>
        <dbReference type="Proteomes" id="UP001138768"/>
    </source>
</evidence>
<accession>A0A9X0W6Y2</accession>
<evidence type="ECO:0008006" key="3">
    <source>
        <dbReference type="Google" id="ProtNLM"/>
    </source>
</evidence>
<dbReference type="EMBL" id="NRRY01000006">
    <property type="protein sequence ID" value="MBK1617961.1"/>
    <property type="molecule type" value="Genomic_DNA"/>
</dbReference>
<comment type="caution">
    <text evidence="1">The sequence shown here is derived from an EMBL/GenBank/DDBJ whole genome shotgun (WGS) entry which is preliminary data.</text>
</comment>
<keyword evidence="2" id="KW-1185">Reference proteome</keyword>
<dbReference type="AlphaFoldDB" id="A0A9X0W6Y2"/>
<gene>
    <name evidence="1" type="ORF">CKO42_05730</name>
</gene>
<organism evidence="1 2">
    <name type="scientific">Lamprobacter modestohalophilus</name>
    <dbReference type="NCBI Taxonomy" id="1064514"/>
    <lineage>
        <taxon>Bacteria</taxon>
        <taxon>Pseudomonadati</taxon>
        <taxon>Pseudomonadota</taxon>
        <taxon>Gammaproteobacteria</taxon>
        <taxon>Chromatiales</taxon>
        <taxon>Chromatiaceae</taxon>
        <taxon>Lamprobacter</taxon>
    </lineage>
</organism>
<proteinExistence type="predicted"/>
<dbReference type="Proteomes" id="UP001138768">
    <property type="component" value="Unassembled WGS sequence"/>
</dbReference>
<dbReference type="PIRSF" id="PIRSF018634">
    <property type="entry name" value="UCP018634"/>
    <property type="match status" value="1"/>
</dbReference>
<dbReference type="RefSeq" id="WP_200240350.1">
    <property type="nucleotide sequence ID" value="NZ_JAXUFI010000006.1"/>
</dbReference>
<name>A0A9X0W6Y2_9GAMM</name>
<sequence length="125" mass="14075">MQRVFKTRLFCRWMRKTALTDEMLCLAVQEMQKGLIDADLGAGVLKKRVAVAGHGKRGGSRTLVATNKDTRWLFLFGFEKKARANIRADEKEALQALAQDWLARSNAELDQALATGALEEICREH</sequence>